<dbReference type="InterPro" id="IPR011124">
    <property type="entry name" value="Znf_CW"/>
</dbReference>
<keyword evidence="14" id="KW-0862">Zinc</keyword>
<dbReference type="PROSITE" id="PS50934">
    <property type="entry name" value="SWIRM"/>
    <property type="match status" value="1"/>
</dbReference>
<dbReference type="InterPro" id="IPR036388">
    <property type="entry name" value="WH-like_DNA-bd_sf"/>
</dbReference>
<evidence type="ECO:0000256" key="11">
    <source>
        <dbReference type="ARBA" id="ARBA00022723"/>
    </source>
</evidence>
<evidence type="ECO:0000256" key="17">
    <source>
        <dbReference type="ARBA" id="ARBA00023015"/>
    </source>
</evidence>
<dbReference type="InterPro" id="IPR036188">
    <property type="entry name" value="FAD/NAD-bd_sf"/>
</dbReference>
<keyword evidence="19" id="KW-0539">Nucleus</keyword>
<protein>
    <recommendedName>
        <fullName evidence="24">[histone-H3]-N(6),N(6)-dimethyl-L-lysine(4) FAD-dependent demethylase</fullName>
        <ecNumber evidence="24">1.14.99.66</ecNumber>
    </recommendedName>
    <alternativeName>
        <fullName evidence="25">Flavin-containing amine oxidase domain-containing protein 1</fullName>
    </alternativeName>
</protein>
<dbReference type="Proteomes" id="UP000694701">
    <property type="component" value="Unplaced"/>
</dbReference>
<evidence type="ECO:0000256" key="19">
    <source>
        <dbReference type="ARBA" id="ARBA00023242"/>
    </source>
</evidence>
<dbReference type="Ensembl" id="ENSCCRT00020114552.1">
    <property type="protein sequence ID" value="ENSCCRP00020104884.1"/>
    <property type="gene ID" value="ENSCCRG00020047588.1"/>
</dbReference>
<evidence type="ECO:0000313" key="29">
    <source>
        <dbReference type="Proteomes" id="UP000694701"/>
    </source>
</evidence>
<dbReference type="InterPro" id="IPR009057">
    <property type="entry name" value="Homeodomain-like_sf"/>
</dbReference>
<dbReference type="Gene3D" id="3.50.50.60">
    <property type="entry name" value="FAD/NAD(P)-binding domain"/>
    <property type="match status" value="1"/>
</dbReference>
<keyword evidence="9" id="KW-0597">Phosphoprotein</keyword>
<feature type="domain" description="CW-type" evidence="27">
    <location>
        <begin position="45"/>
        <end position="104"/>
    </location>
</feature>
<evidence type="ECO:0000256" key="18">
    <source>
        <dbReference type="ARBA" id="ARBA00023163"/>
    </source>
</evidence>
<dbReference type="SUPFAM" id="SSF51905">
    <property type="entry name" value="FAD/NAD(P)-binding domain"/>
    <property type="match status" value="1"/>
</dbReference>
<evidence type="ECO:0000256" key="6">
    <source>
        <dbReference type="ARBA" id="ARBA00022454"/>
    </source>
</evidence>
<comment type="subunit">
    <text evidence="23">Interacts with its cofactor GLYR1 at nucleosomes; this interaction stimulates H3K4me1 and H3K4me2 demethylation. In contrast to KDM1A, does not form a complex with RCOR1/CoREST. Possible accessory component of the polycomb repressive deubiquitinase (PR-DUB) complex, at least composed of BAP1, one of ASXL1, ASXL2 or (probably) ASXL3 and one of MBD5 or MBD6. The PR-DUB core associates with a number of accessory proteins, including FOXK1, FOXK2, KDM1B, HCFC1 and OGT; KDM1B specifically associates with ASXL2 PR-DUB complexes.</text>
</comment>
<dbReference type="Gene3D" id="1.10.10.10">
    <property type="entry name" value="Winged helix-like DNA-binding domain superfamily/Winged helix DNA-binding domain"/>
    <property type="match status" value="1"/>
</dbReference>
<name>A0A8C2K7V7_CYPCA</name>
<evidence type="ECO:0000256" key="15">
    <source>
        <dbReference type="ARBA" id="ARBA00022853"/>
    </source>
</evidence>
<dbReference type="PANTHER" id="PTHR10742">
    <property type="entry name" value="FLAVIN MONOAMINE OXIDASE"/>
    <property type="match status" value="1"/>
</dbReference>
<evidence type="ECO:0000256" key="5">
    <source>
        <dbReference type="ARBA" id="ARBA00005995"/>
    </source>
</evidence>
<dbReference type="GO" id="GO:0005694">
    <property type="term" value="C:chromosome"/>
    <property type="evidence" value="ECO:0007669"/>
    <property type="project" value="UniProtKB-SubCell"/>
</dbReference>
<dbReference type="GO" id="GO:0040029">
    <property type="term" value="P:epigenetic regulation of gene expression"/>
    <property type="evidence" value="ECO:0007669"/>
    <property type="project" value="UniProtKB-ARBA"/>
</dbReference>
<dbReference type="GO" id="GO:0008270">
    <property type="term" value="F:zinc ion binding"/>
    <property type="evidence" value="ECO:0007669"/>
    <property type="project" value="UniProtKB-KW"/>
</dbReference>
<evidence type="ECO:0000256" key="16">
    <source>
        <dbReference type="ARBA" id="ARBA00023002"/>
    </source>
</evidence>
<comment type="catalytic activity">
    <reaction evidence="21">
        <text>N(6),N(6)-dimethyl-L-lysyl(4)-[histone H3] + 2 A + 2 H2O = L-lysyl(4)-[histone H3] + 2 formaldehyde + 2 AH2</text>
        <dbReference type="Rhea" id="RHEA:60244"/>
        <dbReference type="Rhea" id="RHEA-COMP:15540"/>
        <dbReference type="Rhea" id="RHEA-COMP:15547"/>
        <dbReference type="ChEBI" id="CHEBI:13193"/>
        <dbReference type="ChEBI" id="CHEBI:15377"/>
        <dbReference type="ChEBI" id="CHEBI:16842"/>
        <dbReference type="ChEBI" id="CHEBI:17499"/>
        <dbReference type="ChEBI" id="CHEBI:29969"/>
        <dbReference type="ChEBI" id="CHEBI:61976"/>
        <dbReference type="EC" id="1.14.99.66"/>
    </reaction>
    <physiologicalReaction direction="left-to-right" evidence="21">
        <dbReference type="Rhea" id="RHEA:60245"/>
    </physiologicalReaction>
</comment>
<keyword evidence="16" id="KW-0560">Oxidoreductase</keyword>
<dbReference type="GO" id="GO:0140682">
    <property type="term" value="F:FAD-dependent H3K4me/H3K4me3 demethylase activity"/>
    <property type="evidence" value="ECO:0007669"/>
    <property type="project" value="UniProtKB-EC"/>
</dbReference>
<keyword evidence="12" id="KW-0863">Zinc-finger</keyword>
<evidence type="ECO:0000256" key="8">
    <source>
        <dbReference type="ARBA" id="ARBA00022491"/>
    </source>
</evidence>
<evidence type="ECO:0000313" key="28">
    <source>
        <dbReference type="Ensembl" id="ENSCCRP00020104884.1"/>
    </source>
</evidence>
<comment type="subcellular location">
    <subcellularLocation>
        <location evidence="4">Chromosome</location>
    </subcellularLocation>
    <subcellularLocation>
        <location evidence="3">Nucleus</location>
    </subcellularLocation>
</comment>
<dbReference type="PANTHER" id="PTHR10742:SF410">
    <property type="entry name" value="LYSINE-SPECIFIC HISTONE DEMETHYLASE 2"/>
    <property type="match status" value="1"/>
</dbReference>
<dbReference type="GO" id="GO:0005634">
    <property type="term" value="C:nucleus"/>
    <property type="evidence" value="ECO:0007669"/>
    <property type="project" value="UniProtKB-SubCell"/>
</dbReference>
<evidence type="ECO:0000256" key="22">
    <source>
        <dbReference type="ARBA" id="ARBA00053130"/>
    </source>
</evidence>
<comment type="function">
    <text evidence="22">Histone demethylase that demethylates 'Lys-4' of histone H3, a specific tag for epigenetic transcriptional activation, thereby acting as a corepressor. Required for de novo DNA methylation of a subset of imprinted genes during oogenesis. Acts by oxidizing the substrate by FAD to generate the corresponding imine that is subsequently hydrolyzed. Demethylates both mono- and di-methylated 'Lys-4' of histone H3. Has no effect on tri-methylated 'Lys-4', mono-, di- or tri-methylated 'Lys-9', mono-, di- or tri-methylated 'Lys-27', mono-, di- or tri-methylated 'Lys-36' of histone H3, or on mono-, di- or tri-methylated 'Lys-20' of histone H4. Alone, it is unable to demethylate H3K4me on nucleosomes and requires the presence of GLYR1 to achieve such activity, they form a multifunctional enzyme complex that modifies transcribed chromatin and facilitates Pol II transcription through nucleosomes.</text>
</comment>
<keyword evidence="18" id="KW-0804">Transcription</keyword>
<evidence type="ECO:0000256" key="12">
    <source>
        <dbReference type="ARBA" id="ARBA00022771"/>
    </source>
</evidence>
<dbReference type="SUPFAM" id="SSF46689">
    <property type="entry name" value="Homeodomain-like"/>
    <property type="match status" value="1"/>
</dbReference>
<keyword evidence="13" id="KW-0274">FAD</keyword>
<comment type="similarity">
    <text evidence="5">Belongs to the flavin monoamine oxidase family.</text>
</comment>
<dbReference type="InterPro" id="IPR007526">
    <property type="entry name" value="SWIRM"/>
</dbReference>
<evidence type="ECO:0000256" key="25">
    <source>
        <dbReference type="ARBA" id="ARBA00083218"/>
    </source>
</evidence>
<dbReference type="Gene3D" id="3.90.660.10">
    <property type="match status" value="1"/>
</dbReference>
<comment type="cofactor">
    <cofactor evidence="1">
        <name>Zn(2+)</name>
        <dbReference type="ChEBI" id="CHEBI:29105"/>
    </cofactor>
</comment>
<evidence type="ECO:0000256" key="10">
    <source>
        <dbReference type="ARBA" id="ARBA00022630"/>
    </source>
</evidence>
<feature type="domain" description="SWIRM" evidence="26">
    <location>
        <begin position="173"/>
        <end position="271"/>
    </location>
</feature>
<keyword evidence="15" id="KW-0156">Chromatin regulator</keyword>
<dbReference type="GO" id="GO:0050660">
    <property type="term" value="F:flavin adenine dinucleotide binding"/>
    <property type="evidence" value="ECO:0007669"/>
    <property type="project" value="UniProtKB-ARBA"/>
</dbReference>
<keyword evidence="11" id="KW-0479">Metal-binding</keyword>
<evidence type="ECO:0000256" key="9">
    <source>
        <dbReference type="ARBA" id="ARBA00022553"/>
    </source>
</evidence>
<evidence type="ECO:0000256" key="1">
    <source>
        <dbReference type="ARBA" id="ARBA00001947"/>
    </source>
</evidence>
<evidence type="ECO:0000256" key="23">
    <source>
        <dbReference type="ARBA" id="ARBA00065941"/>
    </source>
</evidence>
<dbReference type="Gene3D" id="3.30.40.100">
    <property type="match status" value="1"/>
</dbReference>
<dbReference type="EC" id="1.14.99.66" evidence="24"/>
<keyword evidence="6" id="KW-0158">Chromosome</keyword>
<keyword evidence="7" id="KW-0217">Developmental protein</keyword>
<dbReference type="PROSITE" id="PS51050">
    <property type="entry name" value="ZF_CW"/>
    <property type="match status" value="1"/>
</dbReference>
<dbReference type="FunFam" id="3.30.40.100:FF:000002">
    <property type="entry name" value="Lysine-specific histone demethylase 1B"/>
    <property type="match status" value="1"/>
</dbReference>
<evidence type="ECO:0000259" key="26">
    <source>
        <dbReference type="PROSITE" id="PS50934"/>
    </source>
</evidence>
<evidence type="ECO:0000256" key="7">
    <source>
        <dbReference type="ARBA" id="ARBA00022473"/>
    </source>
</evidence>
<comment type="catalytic activity">
    <reaction evidence="20">
        <text>N(6)-methyl-L-lysyl(4)-[histone H3] + A + H2O = L-lysyl(4)-[histone H3] + formaldehyde + AH2</text>
        <dbReference type="Rhea" id="RHEA:60256"/>
        <dbReference type="Rhea" id="RHEA-COMP:15543"/>
        <dbReference type="Rhea" id="RHEA-COMP:15547"/>
        <dbReference type="ChEBI" id="CHEBI:13193"/>
        <dbReference type="ChEBI" id="CHEBI:15377"/>
        <dbReference type="ChEBI" id="CHEBI:16842"/>
        <dbReference type="ChEBI" id="CHEBI:17499"/>
        <dbReference type="ChEBI" id="CHEBI:29969"/>
        <dbReference type="ChEBI" id="CHEBI:61929"/>
    </reaction>
    <physiologicalReaction direction="left-to-right" evidence="20">
        <dbReference type="Rhea" id="RHEA:60257"/>
    </physiologicalReaction>
</comment>
<evidence type="ECO:0000256" key="14">
    <source>
        <dbReference type="ARBA" id="ARBA00022833"/>
    </source>
</evidence>
<reference evidence="28" key="1">
    <citation type="submission" date="2025-08" db="UniProtKB">
        <authorList>
            <consortium name="Ensembl"/>
        </authorList>
    </citation>
    <scope>IDENTIFICATION</scope>
</reference>
<sequence>EHFCNECFDHYYRSHKDGYETFSSWKRVWTSNGKSEPSLKAFMADQQLPYWVQCTKADCGKWRQLSKETHLSAALASSYRCGMKLNSVKVEGSDACSQPEDVRVAGVTDSWWLSMLILPPLFKDSPASPFLSSYYPDCVGMSPSASPSNQPPGLNTHTTVPGLSPYFQPFYQPNECGKALCVRPDMMELDELYEFPEFSRDPTMYLALRNLVLAAWSRDCKEVLTLQKCAPHVVVRGLVRVRCVQELDRVLYFMSRKGLINTGALQIKWPLLPESQHNKVLVIGAGAAGLAAARQLQNFGMQVVVLEARERIGGRVWDDASLGVTVGCGAQIVNGCVNNPIALMCEQLGLRMHTLGVRCELIQEGGRVTDPALDKRMDFHFNAVLDAVSEWRKDKSQSQDAPLGEKIQEVYKTFLQESGLQFTDLEEKVLHFHLSNLEYACGSTLDQVCVCVCVCVCVLTVCLQVQHVDYSGEGVTVTSRCGSRWSAQKVLVTVPLALLQKNVIGFSPPLPDRKLKAIHSLGVGVIEKVALQFPTRFWDSKIQGADYFGHIPPCPEKRGLFSVFYDMSPQGEECVLMTVVTGEALSLLRDLQDSQVVDLCMSVLRELFQEQEVPDPLRFLVTHWSTDSWAQMSYSFVKTGGSGEAYDIIAEDVQGKLFFAGEVRLSEFVKASLIYKSFVTR</sequence>
<dbReference type="SUPFAM" id="SSF54373">
    <property type="entry name" value="FAD-linked reductases, C-terminal domain"/>
    <property type="match status" value="1"/>
</dbReference>
<proteinExistence type="inferred from homology"/>
<evidence type="ECO:0000256" key="24">
    <source>
        <dbReference type="ARBA" id="ARBA00066706"/>
    </source>
</evidence>
<dbReference type="Pfam" id="PF01593">
    <property type="entry name" value="Amino_oxidase"/>
    <property type="match status" value="2"/>
</dbReference>
<dbReference type="InterPro" id="IPR002937">
    <property type="entry name" value="Amino_oxidase"/>
</dbReference>
<accession>A0A8C2K7V7</accession>
<evidence type="ECO:0000256" key="3">
    <source>
        <dbReference type="ARBA" id="ARBA00004123"/>
    </source>
</evidence>
<evidence type="ECO:0000256" key="13">
    <source>
        <dbReference type="ARBA" id="ARBA00022827"/>
    </source>
</evidence>
<keyword evidence="8" id="KW-0678">Repressor</keyword>
<dbReference type="FunFam" id="1.10.10.10:FF:000232">
    <property type="entry name" value="lysine-specific histone demethylase 1B"/>
    <property type="match status" value="1"/>
</dbReference>
<comment type="cofactor">
    <cofactor evidence="2">
        <name>FAD</name>
        <dbReference type="ChEBI" id="CHEBI:57692"/>
    </cofactor>
</comment>
<evidence type="ECO:0000256" key="2">
    <source>
        <dbReference type="ARBA" id="ARBA00001974"/>
    </source>
</evidence>
<organism evidence="28 29">
    <name type="scientific">Cyprinus carpio</name>
    <name type="common">Common carp</name>
    <dbReference type="NCBI Taxonomy" id="7962"/>
    <lineage>
        <taxon>Eukaryota</taxon>
        <taxon>Metazoa</taxon>
        <taxon>Chordata</taxon>
        <taxon>Craniata</taxon>
        <taxon>Vertebrata</taxon>
        <taxon>Euteleostomi</taxon>
        <taxon>Actinopterygii</taxon>
        <taxon>Neopterygii</taxon>
        <taxon>Teleostei</taxon>
        <taxon>Ostariophysi</taxon>
        <taxon>Cypriniformes</taxon>
        <taxon>Cyprinidae</taxon>
        <taxon>Cyprininae</taxon>
        <taxon>Cyprinus</taxon>
    </lineage>
</organism>
<evidence type="ECO:0000259" key="27">
    <source>
        <dbReference type="PROSITE" id="PS51050"/>
    </source>
</evidence>
<keyword evidence="10" id="KW-0285">Flavoprotein</keyword>
<dbReference type="Pfam" id="PF07496">
    <property type="entry name" value="zf-CW"/>
    <property type="match status" value="1"/>
</dbReference>
<keyword evidence="17" id="KW-0805">Transcription regulation</keyword>
<dbReference type="InterPro" id="IPR050281">
    <property type="entry name" value="Flavin_monoamine_oxidase"/>
</dbReference>
<evidence type="ECO:0000256" key="21">
    <source>
        <dbReference type="ARBA" id="ARBA00051715"/>
    </source>
</evidence>
<dbReference type="AlphaFoldDB" id="A0A8C2K7V7"/>
<evidence type="ECO:0000256" key="20">
    <source>
        <dbReference type="ARBA" id="ARBA00051126"/>
    </source>
</evidence>
<dbReference type="Pfam" id="PF04433">
    <property type="entry name" value="SWIRM"/>
    <property type="match status" value="1"/>
</dbReference>
<evidence type="ECO:0000256" key="4">
    <source>
        <dbReference type="ARBA" id="ARBA00004286"/>
    </source>
</evidence>